<gene>
    <name evidence="8" type="primary">fadI</name>
    <name evidence="8" type="ORF">JTBM06_V1_90026</name>
</gene>
<dbReference type="InterPro" id="IPR020617">
    <property type="entry name" value="Thiolase_C"/>
</dbReference>
<feature type="domain" description="Thiolase C-terminal" evidence="7">
    <location>
        <begin position="284"/>
        <end position="416"/>
    </location>
</feature>
<dbReference type="PIRSF" id="PIRSF000429">
    <property type="entry name" value="Ac-CoA_Ac_transf"/>
    <property type="match status" value="1"/>
</dbReference>
<dbReference type="Pfam" id="PF02803">
    <property type="entry name" value="Thiolase_C"/>
    <property type="match status" value="1"/>
</dbReference>
<dbReference type="InterPro" id="IPR002155">
    <property type="entry name" value="Thiolase"/>
</dbReference>
<feature type="active site" description="Proton acceptor" evidence="4">
    <location>
        <position position="403"/>
    </location>
</feature>
<keyword evidence="2 5" id="KW-0808">Transferase</keyword>
<dbReference type="EMBL" id="LR633967">
    <property type="protein sequence ID" value="VUX55737.1"/>
    <property type="molecule type" value="Genomic_DNA"/>
</dbReference>
<dbReference type="SUPFAM" id="SSF53901">
    <property type="entry name" value="Thiolase-like"/>
    <property type="match status" value="2"/>
</dbReference>
<feature type="active site" description="Proton acceptor" evidence="4">
    <location>
        <position position="373"/>
    </location>
</feature>
<evidence type="ECO:0000313" key="8">
    <source>
        <dbReference type="EMBL" id="VUX55737.1"/>
    </source>
</evidence>
<dbReference type="PROSITE" id="PS00099">
    <property type="entry name" value="THIOLASE_3"/>
    <property type="match status" value="1"/>
</dbReference>
<dbReference type="NCBIfam" id="TIGR01930">
    <property type="entry name" value="AcCoA-C-Actrans"/>
    <property type="match status" value="1"/>
</dbReference>
<dbReference type="GO" id="GO:0003988">
    <property type="term" value="F:acetyl-CoA C-acyltransferase activity"/>
    <property type="evidence" value="ECO:0007669"/>
    <property type="project" value="UniProtKB-EC"/>
</dbReference>
<dbReference type="InterPro" id="IPR020616">
    <property type="entry name" value="Thiolase_N"/>
</dbReference>
<dbReference type="Gene3D" id="3.40.47.10">
    <property type="match status" value="1"/>
</dbReference>
<dbReference type="InterPro" id="IPR050521">
    <property type="entry name" value="3-ketoacyl-CoA_Thiolase"/>
</dbReference>
<dbReference type="InterPro" id="IPR020610">
    <property type="entry name" value="Thiolase_AS"/>
</dbReference>
<evidence type="ECO:0000256" key="1">
    <source>
        <dbReference type="ARBA" id="ARBA00010982"/>
    </source>
</evidence>
<protein>
    <submittedName>
        <fullName evidence="8">3-ketoacyl-CoA thiolase</fullName>
        <ecNumber evidence="8">2.3.1.16</ecNumber>
    </submittedName>
</protein>
<evidence type="ECO:0000256" key="4">
    <source>
        <dbReference type="PIRSR" id="PIRSR000429-1"/>
    </source>
</evidence>
<sequence>MPFNRNRVAVVGGARTPFAKAGTSLKNHSALGLGAHSVDGVLEKYALDPALVEDLVYGIVVVDPSIPHMAREINFRSRLPSYVRALTVTDNCISGTSAIISIHNAIMAGHTNVGIAGGVESVSNPPVLFNKRASRAFLDASAAKTTVERIRSLLRLRPWDFKPWSYGVEEPSTGLSMGEHTELTVKEWQISRQEQDEIALRSHQNAHQATQDGRLTSEIHPLDGIDRDSIIRPGTNMEILAKLPTVFDRTPAGTITAGNSSPLTDGAASVLLMSERRADELGYEPLAFIKDFLNIGIDPSDGLLMGPGVAVPKLLRRNGLELEHIGIIEMHEAFGGQLASNLRAWEQGWKEPAIGRVDRRILNPLGSSIAIGHPFAATGARIVTTIANEMKRSDVQYGLVSICGAGATAVAMLLERS</sequence>
<dbReference type="PANTHER" id="PTHR42689:SF1">
    <property type="entry name" value="ACETYL-COA ACYLTRANSFERASE FADA2 (3-KETOACYL-COA THIOLASE) (BETA-KETOTHIOLASE)-RELATED"/>
    <property type="match status" value="1"/>
</dbReference>
<dbReference type="EC" id="2.3.1.16" evidence="8"/>
<accession>A0A7D9D3G5</accession>
<comment type="similarity">
    <text evidence="1 5">Belongs to the thiolase-like superfamily. Thiolase family.</text>
</comment>
<organism evidence="8">
    <name type="scientific">uncultured Woeseiaceae bacterium</name>
    <dbReference type="NCBI Taxonomy" id="1983305"/>
    <lineage>
        <taxon>Bacteria</taxon>
        <taxon>Pseudomonadati</taxon>
        <taxon>Pseudomonadota</taxon>
        <taxon>Gammaproteobacteria</taxon>
        <taxon>Woeseiales</taxon>
        <taxon>Woeseiaceae</taxon>
        <taxon>environmental samples</taxon>
    </lineage>
</organism>
<feature type="active site" description="Acyl-thioester intermediate" evidence="4">
    <location>
        <position position="92"/>
    </location>
</feature>
<evidence type="ECO:0000259" key="6">
    <source>
        <dbReference type="Pfam" id="PF00108"/>
    </source>
</evidence>
<proteinExistence type="inferred from homology"/>
<dbReference type="InterPro" id="IPR016039">
    <property type="entry name" value="Thiolase-like"/>
</dbReference>
<evidence type="ECO:0000259" key="7">
    <source>
        <dbReference type="Pfam" id="PF02803"/>
    </source>
</evidence>
<evidence type="ECO:0000256" key="3">
    <source>
        <dbReference type="ARBA" id="ARBA00023315"/>
    </source>
</evidence>
<keyword evidence="3 5" id="KW-0012">Acyltransferase</keyword>
<name>A0A7D9D3G5_9GAMM</name>
<feature type="domain" description="Thiolase N-terminal" evidence="6">
    <location>
        <begin position="8"/>
        <end position="275"/>
    </location>
</feature>
<evidence type="ECO:0000256" key="5">
    <source>
        <dbReference type="RuleBase" id="RU003557"/>
    </source>
</evidence>
<dbReference type="PANTHER" id="PTHR42689">
    <property type="entry name" value="ACETYL-COA ACYLTRANSFERASE FADA2 (3-KETOACYL-COA THIOLASE) (BETA-KETOTHIOLASE)-RELATED"/>
    <property type="match status" value="1"/>
</dbReference>
<dbReference type="CDD" id="cd00751">
    <property type="entry name" value="thiolase"/>
    <property type="match status" value="1"/>
</dbReference>
<reference evidence="8" key="1">
    <citation type="submission" date="2019-07" db="EMBL/GenBank/DDBJ databases">
        <authorList>
            <person name="Weber M."/>
            <person name="Kostadinov I."/>
            <person name="Kostadinov D I."/>
        </authorList>
    </citation>
    <scope>NUCLEOTIDE SEQUENCE</scope>
    <source>
        <strain evidence="8">Gfbio:sag-sample-m06:053724c1-46a9-4a36-b237-ea2bf867836b</strain>
    </source>
</reference>
<evidence type="ECO:0000256" key="2">
    <source>
        <dbReference type="ARBA" id="ARBA00022679"/>
    </source>
</evidence>
<dbReference type="Pfam" id="PF00108">
    <property type="entry name" value="Thiolase_N"/>
    <property type="match status" value="1"/>
</dbReference>
<dbReference type="GO" id="GO:0005829">
    <property type="term" value="C:cytosol"/>
    <property type="evidence" value="ECO:0007669"/>
    <property type="project" value="TreeGrafter"/>
</dbReference>
<dbReference type="AlphaFoldDB" id="A0A7D9D3G5"/>